<dbReference type="OrthoDB" id="9792439at2"/>
<dbReference type="SUPFAM" id="SSF74653">
    <property type="entry name" value="TolA/TonB C-terminal domain"/>
    <property type="match status" value="1"/>
</dbReference>
<evidence type="ECO:0000256" key="1">
    <source>
        <dbReference type="ARBA" id="ARBA00004167"/>
    </source>
</evidence>
<sequence length="247" mass="27028">MGQLSVASSSHPLSRNQKIIAAIAAVVVGHAGVLLALSYMKPMQLRPIDPPKPVHVRFVKIVEKPKAELPKPKEPEKPKEPPKPKQVKIVEKPLPPPKKVEKVQQVKEPAPKPAELPQVETKIVTTTTAVVTTPQPAPKAEPAPAPTPAPQVDNSPRNLGDASGVAWKSKPKPRLSQNDLKRVSNTMMIIRIDVDDKGKIKARIKQGSGDDRVDREVIRAVQAGQFYPHKENGVAVPFYAEQPFHLQ</sequence>
<evidence type="ECO:0000313" key="8">
    <source>
        <dbReference type="Proteomes" id="UP000196536"/>
    </source>
</evidence>
<dbReference type="InterPro" id="IPR051045">
    <property type="entry name" value="TonB-dependent_transducer"/>
</dbReference>
<dbReference type="Pfam" id="PF13103">
    <property type="entry name" value="TonB_2"/>
    <property type="match status" value="1"/>
</dbReference>
<comment type="subcellular location">
    <subcellularLocation>
        <location evidence="1">Membrane</location>
        <topology evidence="1">Single-pass membrane protein</topology>
    </subcellularLocation>
</comment>
<dbReference type="Gene3D" id="3.30.1150.10">
    <property type="match status" value="1"/>
</dbReference>
<feature type="region of interest" description="Disordered" evidence="5">
    <location>
        <begin position="133"/>
        <end position="180"/>
    </location>
</feature>
<dbReference type="InterPro" id="IPR006260">
    <property type="entry name" value="TonB/TolA_C"/>
</dbReference>
<keyword evidence="2 6" id="KW-0812">Transmembrane</keyword>
<reference evidence="7 8" key="1">
    <citation type="submission" date="2017-05" db="EMBL/GenBank/DDBJ databases">
        <title>Acinetobacter populi ANC 5415 (= PBJ7), whole genome shotgun sequencing project.</title>
        <authorList>
            <person name="Nemec A."/>
            <person name="Radolfova-Krizova L."/>
        </authorList>
    </citation>
    <scope>NUCLEOTIDE SEQUENCE [LARGE SCALE GENOMIC DNA]</scope>
    <source>
        <strain evidence="7 8">PBJ7</strain>
    </source>
</reference>
<evidence type="ECO:0000256" key="3">
    <source>
        <dbReference type="ARBA" id="ARBA00022989"/>
    </source>
</evidence>
<dbReference type="PANTHER" id="PTHR33446:SF2">
    <property type="entry name" value="PROTEIN TONB"/>
    <property type="match status" value="1"/>
</dbReference>
<proteinExistence type="predicted"/>
<accession>A0A1Z9Z2D6</accession>
<feature type="region of interest" description="Disordered" evidence="5">
    <location>
        <begin position="67"/>
        <end position="118"/>
    </location>
</feature>
<keyword evidence="8" id="KW-1185">Reference proteome</keyword>
<name>A0A1Z9Z2D6_9GAMM</name>
<evidence type="ECO:0000256" key="4">
    <source>
        <dbReference type="ARBA" id="ARBA00023136"/>
    </source>
</evidence>
<feature type="compositionally biased region" description="Pro residues" evidence="5">
    <location>
        <begin position="135"/>
        <end position="149"/>
    </location>
</feature>
<protein>
    <recommendedName>
        <fullName evidence="9">TonB-dependent receptor</fullName>
    </recommendedName>
</protein>
<organism evidence="7 8">
    <name type="scientific">Acinetobacter populi</name>
    <dbReference type="NCBI Taxonomy" id="1582270"/>
    <lineage>
        <taxon>Bacteria</taxon>
        <taxon>Pseudomonadati</taxon>
        <taxon>Pseudomonadota</taxon>
        <taxon>Gammaproteobacteria</taxon>
        <taxon>Moraxellales</taxon>
        <taxon>Moraxellaceae</taxon>
        <taxon>Acinetobacter</taxon>
    </lineage>
</organism>
<dbReference type="RefSeq" id="WP_087619275.1">
    <property type="nucleotide sequence ID" value="NZ_JAKVJF010000005.1"/>
</dbReference>
<dbReference type="GO" id="GO:0031992">
    <property type="term" value="F:energy transducer activity"/>
    <property type="evidence" value="ECO:0007669"/>
    <property type="project" value="TreeGrafter"/>
</dbReference>
<evidence type="ECO:0000256" key="6">
    <source>
        <dbReference type="SAM" id="Phobius"/>
    </source>
</evidence>
<comment type="caution">
    <text evidence="7">The sequence shown here is derived from an EMBL/GenBank/DDBJ whole genome shotgun (WGS) entry which is preliminary data.</text>
</comment>
<dbReference type="NCBIfam" id="TIGR01352">
    <property type="entry name" value="tonB_Cterm"/>
    <property type="match status" value="1"/>
</dbReference>
<dbReference type="GO" id="GO:0098797">
    <property type="term" value="C:plasma membrane protein complex"/>
    <property type="evidence" value="ECO:0007669"/>
    <property type="project" value="TreeGrafter"/>
</dbReference>
<feature type="compositionally biased region" description="Basic and acidic residues" evidence="5">
    <location>
        <begin position="67"/>
        <end position="91"/>
    </location>
</feature>
<dbReference type="PANTHER" id="PTHR33446">
    <property type="entry name" value="PROTEIN TONB-RELATED"/>
    <property type="match status" value="1"/>
</dbReference>
<gene>
    <name evidence="7" type="ORF">CAP51_03055</name>
</gene>
<feature type="transmembrane region" description="Helical" evidence="6">
    <location>
        <begin position="20"/>
        <end position="40"/>
    </location>
</feature>
<dbReference type="AlphaFoldDB" id="A0A1Z9Z2D6"/>
<evidence type="ECO:0008006" key="9">
    <source>
        <dbReference type="Google" id="ProtNLM"/>
    </source>
</evidence>
<evidence type="ECO:0000256" key="2">
    <source>
        <dbReference type="ARBA" id="ARBA00022692"/>
    </source>
</evidence>
<evidence type="ECO:0000313" key="7">
    <source>
        <dbReference type="EMBL" id="OUY08606.1"/>
    </source>
</evidence>
<evidence type="ECO:0000256" key="5">
    <source>
        <dbReference type="SAM" id="MobiDB-lite"/>
    </source>
</evidence>
<dbReference type="Proteomes" id="UP000196536">
    <property type="component" value="Unassembled WGS sequence"/>
</dbReference>
<keyword evidence="3 6" id="KW-1133">Transmembrane helix</keyword>
<keyword evidence="4 6" id="KW-0472">Membrane</keyword>
<dbReference type="EMBL" id="NEXX01000001">
    <property type="protein sequence ID" value="OUY08606.1"/>
    <property type="molecule type" value="Genomic_DNA"/>
</dbReference>